<dbReference type="HOGENOM" id="CLU_1995913_0_0_1"/>
<keyword evidence="2" id="KW-0479">Metal-binding</keyword>
<dbReference type="SUPFAM" id="SSF103612">
    <property type="entry name" value="SBT domain"/>
    <property type="match status" value="1"/>
</dbReference>
<dbReference type="PANTHER" id="PTHR31251">
    <property type="entry name" value="SQUAMOSA PROMOTER-BINDING-LIKE PROTEIN 4"/>
    <property type="match status" value="1"/>
</dbReference>
<dbReference type="InterPro" id="IPR044817">
    <property type="entry name" value="SBP-like"/>
</dbReference>
<feature type="domain" description="SBP-type" evidence="10">
    <location>
        <begin position="45"/>
        <end position="125"/>
    </location>
</feature>
<dbReference type="Proteomes" id="UP000032180">
    <property type="component" value="Chromosome 9"/>
</dbReference>
<dbReference type="Gramene" id="LPERR09G01400.1">
    <property type="protein sequence ID" value="LPERR09G01400.1"/>
    <property type="gene ID" value="LPERR09G01400"/>
</dbReference>
<evidence type="ECO:0000256" key="3">
    <source>
        <dbReference type="ARBA" id="ARBA00022771"/>
    </source>
</evidence>
<keyword evidence="6" id="KW-0238">DNA-binding</keyword>
<dbReference type="InterPro" id="IPR004333">
    <property type="entry name" value="SBP_dom"/>
</dbReference>
<keyword evidence="3 9" id="KW-0863">Zinc-finger</keyword>
<reference evidence="11 12" key="1">
    <citation type="submission" date="2012-08" db="EMBL/GenBank/DDBJ databases">
        <title>Oryza genome evolution.</title>
        <authorList>
            <person name="Wing R.A."/>
        </authorList>
    </citation>
    <scope>NUCLEOTIDE SEQUENCE</scope>
</reference>
<name>A0A0D9XBL8_9ORYZ</name>
<sequence length="125" mass="13631">MDHDSSSTAYSMVPLTTAITAVGVVDGGTPPPPSSVEAAGGGVLIVICQADGCLADLNATTTMSMKYFRRHKVCVAHFKAPVVLVTGHRRRFCQRCSKFHELSRFDDSKRICRRGLAALRARYPY</sequence>
<keyword evidence="12" id="KW-1185">Reference proteome</keyword>
<evidence type="ECO:0000256" key="1">
    <source>
        <dbReference type="ARBA" id="ARBA00004123"/>
    </source>
</evidence>
<dbReference type="Pfam" id="PF03110">
    <property type="entry name" value="SBP"/>
    <property type="match status" value="1"/>
</dbReference>
<evidence type="ECO:0000256" key="7">
    <source>
        <dbReference type="ARBA" id="ARBA00023163"/>
    </source>
</evidence>
<organism evidence="11 12">
    <name type="scientific">Leersia perrieri</name>
    <dbReference type="NCBI Taxonomy" id="77586"/>
    <lineage>
        <taxon>Eukaryota</taxon>
        <taxon>Viridiplantae</taxon>
        <taxon>Streptophyta</taxon>
        <taxon>Embryophyta</taxon>
        <taxon>Tracheophyta</taxon>
        <taxon>Spermatophyta</taxon>
        <taxon>Magnoliopsida</taxon>
        <taxon>Liliopsida</taxon>
        <taxon>Poales</taxon>
        <taxon>Poaceae</taxon>
        <taxon>BOP clade</taxon>
        <taxon>Oryzoideae</taxon>
        <taxon>Oryzeae</taxon>
        <taxon>Oryzinae</taxon>
        <taxon>Leersia</taxon>
    </lineage>
</organism>
<evidence type="ECO:0000256" key="2">
    <source>
        <dbReference type="ARBA" id="ARBA00022723"/>
    </source>
</evidence>
<dbReference type="EnsemblPlants" id="LPERR09G01400.1">
    <property type="protein sequence ID" value="LPERR09G01400.1"/>
    <property type="gene ID" value="LPERR09G01400"/>
</dbReference>
<dbReference type="InterPro" id="IPR036893">
    <property type="entry name" value="SBP_sf"/>
</dbReference>
<proteinExistence type="predicted"/>
<evidence type="ECO:0000256" key="6">
    <source>
        <dbReference type="ARBA" id="ARBA00023125"/>
    </source>
</evidence>
<dbReference type="Gene3D" id="4.10.1100.10">
    <property type="entry name" value="Transcription factor, SBP-box domain"/>
    <property type="match status" value="1"/>
</dbReference>
<keyword evidence="7" id="KW-0804">Transcription</keyword>
<evidence type="ECO:0000256" key="4">
    <source>
        <dbReference type="ARBA" id="ARBA00022833"/>
    </source>
</evidence>
<keyword evidence="8" id="KW-0539">Nucleus</keyword>
<dbReference type="STRING" id="77586.A0A0D9XBL8"/>
<dbReference type="PANTHER" id="PTHR31251:SF226">
    <property type="entry name" value="SQUAMOSA PROMOTER-BINDING-LIKE PROTEIN 6"/>
    <property type="match status" value="1"/>
</dbReference>
<dbReference type="PROSITE" id="PS51141">
    <property type="entry name" value="ZF_SBP"/>
    <property type="match status" value="1"/>
</dbReference>
<dbReference type="AlphaFoldDB" id="A0A0D9XBL8"/>
<dbReference type="GO" id="GO:0003677">
    <property type="term" value="F:DNA binding"/>
    <property type="evidence" value="ECO:0007669"/>
    <property type="project" value="UniProtKB-KW"/>
</dbReference>
<evidence type="ECO:0000313" key="12">
    <source>
        <dbReference type="Proteomes" id="UP000032180"/>
    </source>
</evidence>
<reference evidence="11" key="3">
    <citation type="submission" date="2015-04" db="UniProtKB">
        <authorList>
            <consortium name="EnsemblPlants"/>
        </authorList>
    </citation>
    <scope>IDENTIFICATION</scope>
</reference>
<evidence type="ECO:0000256" key="9">
    <source>
        <dbReference type="PROSITE-ProRule" id="PRU00470"/>
    </source>
</evidence>
<dbReference type="GO" id="GO:0005634">
    <property type="term" value="C:nucleus"/>
    <property type="evidence" value="ECO:0007669"/>
    <property type="project" value="UniProtKB-SubCell"/>
</dbReference>
<evidence type="ECO:0000256" key="5">
    <source>
        <dbReference type="ARBA" id="ARBA00023015"/>
    </source>
</evidence>
<reference evidence="12" key="2">
    <citation type="submission" date="2013-12" db="EMBL/GenBank/DDBJ databases">
        <authorList>
            <person name="Yu Y."/>
            <person name="Lee S."/>
            <person name="de Baynast K."/>
            <person name="Wissotski M."/>
            <person name="Liu L."/>
            <person name="Talag J."/>
            <person name="Goicoechea J."/>
            <person name="Angelova A."/>
            <person name="Jetty R."/>
            <person name="Kudrna D."/>
            <person name="Golser W."/>
            <person name="Rivera L."/>
            <person name="Zhang J."/>
            <person name="Wing R."/>
        </authorList>
    </citation>
    <scope>NUCLEOTIDE SEQUENCE</scope>
</reference>
<keyword evidence="5" id="KW-0805">Transcription regulation</keyword>
<dbReference type="GO" id="GO:0008270">
    <property type="term" value="F:zinc ion binding"/>
    <property type="evidence" value="ECO:0007669"/>
    <property type="project" value="UniProtKB-KW"/>
</dbReference>
<accession>A0A0D9XBL8</accession>
<keyword evidence="4" id="KW-0862">Zinc</keyword>
<evidence type="ECO:0000256" key="8">
    <source>
        <dbReference type="ARBA" id="ARBA00023242"/>
    </source>
</evidence>
<protein>
    <recommendedName>
        <fullName evidence="10">SBP-type domain-containing protein</fullName>
    </recommendedName>
</protein>
<evidence type="ECO:0000259" key="10">
    <source>
        <dbReference type="PROSITE" id="PS51141"/>
    </source>
</evidence>
<evidence type="ECO:0000313" key="11">
    <source>
        <dbReference type="EnsemblPlants" id="LPERR09G01400.1"/>
    </source>
</evidence>
<comment type="subcellular location">
    <subcellularLocation>
        <location evidence="1">Nucleus</location>
    </subcellularLocation>
</comment>